<sequence length="392" mass="43706">MATAIHFGAGKIGLGFIGDLLHQSGYHIVFADVVEKTVAQLKEEKQYRLFLIDHDYQEQVIDNVDAVSSIHNPDGVVEAITHADVLTTSVMASNLPKVAPLIARGLKTRLEKHLPKMTVMACENAIMGTDILVKSMLDSGEITSEQLNRAAVYPNTAVDRVVFEGHHNGQNGIEVGDAYELVIEKERLSNPDNKPIEGAEYVENLEMYLQRKIYLINCGHAISAYLGQAYGYQTVQEALHDESLLSQVKAAMEESAAALEMKYHFSKKSLQTYMDTMFFKRMMTPGLSDPVTRVGREPIRKLAPNDRIMGPANECEDLGLSNRHLLRGAAYALLFRDPADKQAVELQHFIDKEGVAAAISHYTKTSSESPMFKRLLREYQNAKAKRITLNRA</sequence>
<keyword evidence="1" id="KW-0560">Oxidoreductase</keyword>
<dbReference type="Pfam" id="PF08125">
    <property type="entry name" value="Mannitol_dh_C"/>
    <property type="match status" value="1"/>
</dbReference>
<proteinExistence type="predicted"/>
<dbReference type="GO" id="GO:0008926">
    <property type="term" value="F:mannitol-1-phosphate 5-dehydrogenase activity"/>
    <property type="evidence" value="ECO:0007669"/>
    <property type="project" value="UniProtKB-EC"/>
</dbReference>
<keyword evidence="2" id="KW-0520">NAD</keyword>
<dbReference type="Gene3D" id="3.40.50.720">
    <property type="entry name" value="NAD(P)-binding Rossmann-like Domain"/>
    <property type="match status" value="1"/>
</dbReference>
<dbReference type="EMBL" id="PKJX01000007">
    <property type="protein sequence ID" value="PLA55779.1"/>
    <property type="molecule type" value="Genomic_DNA"/>
</dbReference>
<gene>
    <name evidence="6" type="ORF">CYJ91_12220</name>
</gene>
<evidence type="ECO:0000259" key="4">
    <source>
        <dbReference type="Pfam" id="PF01232"/>
    </source>
</evidence>
<evidence type="ECO:0000313" key="7">
    <source>
        <dbReference type="Proteomes" id="UP000234212"/>
    </source>
</evidence>
<dbReference type="SUPFAM" id="SSF48179">
    <property type="entry name" value="6-phosphogluconate dehydrogenase C-terminal domain-like"/>
    <property type="match status" value="1"/>
</dbReference>
<accession>A0AAP8IZW2</accession>
<dbReference type="Gene3D" id="1.10.1040.10">
    <property type="entry name" value="N-(1-d-carboxylethyl)-l-norvaline Dehydrogenase, domain 2"/>
    <property type="match status" value="1"/>
</dbReference>
<feature type="domain" description="Mannitol dehydrogenase C-terminal" evidence="5">
    <location>
        <begin position="204"/>
        <end position="360"/>
    </location>
</feature>
<organism evidence="6 7">
    <name type="scientific">Lacticaseibacillus rhamnosus</name>
    <name type="common">Lactobacillus rhamnosus</name>
    <dbReference type="NCBI Taxonomy" id="47715"/>
    <lineage>
        <taxon>Bacteria</taxon>
        <taxon>Bacillati</taxon>
        <taxon>Bacillota</taxon>
        <taxon>Bacilli</taxon>
        <taxon>Lactobacillales</taxon>
        <taxon>Lactobacillaceae</taxon>
        <taxon>Lacticaseibacillus</taxon>
    </lineage>
</organism>
<dbReference type="GO" id="GO:0019592">
    <property type="term" value="P:mannitol catabolic process"/>
    <property type="evidence" value="ECO:0007669"/>
    <property type="project" value="TreeGrafter"/>
</dbReference>
<dbReference type="Pfam" id="PF01232">
    <property type="entry name" value="Mannitol_dh"/>
    <property type="match status" value="1"/>
</dbReference>
<evidence type="ECO:0000256" key="2">
    <source>
        <dbReference type="ARBA" id="ARBA00023027"/>
    </source>
</evidence>
<dbReference type="InterPro" id="IPR036291">
    <property type="entry name" value="NAD(P)-bd_dom_sf"/>
</dbReference>
<evidence type="ECO:0000256" key="3">
    <source>
        <dbReference type="ARBA" id="ARBA00048615"/>
    </source>
</evidence>
<protein>
    <submittedName>
        <fullName evidence="6">Mannitol-1-phosphate 5-dehydrogenase</fullName>
    </submittedName>
</protein>
<dbReference type="GeneID" id="69830996"/>
<evidence type="ECO:0000256" key="1">
    <source>
        <dbReference type="ARBA" id="ARBA00023002"/>
    </source>
</evidence>
<dbReference type="PANTHER" id="PTHR30524:SF0">
    <property type="entry name" value="ALTRONATE OXIDOREDUCTASE-RELATED"/>
    <property type="match status" value="1"/>
</dbReference>
<dbReference type="InterPro" id="IPR013118">
    <property type="entry name" value="Mannitol_DH_C"/>
</dbReference>
<dbReference type="PRINTS" id="PR00084">
    <property type="entry name" value="MTLDHDRGNASE"/>
</dbReference>
<dbReference type="InterPro" id="IPR008927">
    <property type="entry name" value="6-PGluconate_DH-like_C_sf"/>
</dbReference>
<comment type="catalytic activity">
    <reaction evidence="3">
        <text>D-mannitol 1-phosphate + NAD(+) = beta-D-fructose 6-phosphate + NADH + H(+)</text>
        <dbReference type="Rhea" id="RHEA:19661"/>
        <dbReference type="ChEBI" id="CHEBI:15378"/>
        <dbReference type="ChEBI" id="CHEBI:57540"/>
        <dbReference type="ChEBI" id="CHEBI:57634"/>
        <dbReference type="ChEBI" id="CHEBI:57945"/>
        <dbReference type="ChEBI" id="CHEBI:61381"/>
        <dbReference type="EC" id="1.1.1.17"/>
    </reaction>
</comment>
<dbReference type="RefSeq" id="WP_047677675.1">
    <property type="nucleotide sequence ID" value="NZ_CP017063.1"/>
</dbReference>
<name>A0AAP8IZW2_LACRH</name>
<evidence type="ECO:0000313" key="6">
    <source>
        <dbReference type="EMBL" id="PLA55779.1"/>
    </source>
</evidence>
<dbReference type="Proteomes" id="UP000234212">
    <property type="component" value="Unassembled WGS sequence"/>
</dbReference>
<dbReference type="InterPro" id="IPR013131">
    <property type="entry name" value="Mannitol_DH_N"/>
</dbReference>
<evidence type="ECO:0000259" key="5">
    <source>
        <dbReference type="Pfam" id="PF08125"/>
    </source>
</evidence>
<dbReference type="InterPro" id="IPR000669">
    <property type="entry name" value="Mannitol_DH"/>
</dbReference>
<comment type="caution">
    <text evidence="6">The sequence shown here is derived from an EMBL/GenBank/DDBJ whole genome shotgun (WGS) entry which is preliminary data.</text>
</comment>
<dbReference type="GO" id="GO:0005829">
    <property type="term" value="C:cytosol"/>
    <property type="evidence" value="ECO:0007669"/>
    <property type="project" value="TreeGrafter"/>
</dbReference>
<reference evidence="6 7" key="1">
    <citation type="submission" date="2017-12" db="EMBL/GenBank/DDBJ databases">
        <title>Phylogenetic diversity of female urinary microbiome.</title>
        <authorList>
            <person name="Thomas-White K."/>
            <person name="Wolfe A.J."/>
        </authorList>
    </citation>
    <scope>NUCLEOTIDE SEQUENCE [LARGE SCALE GENOMIC DNA]</scope>
    <source>
        <strain evidence="6 7">UMB0004</strain>
    </source>
</reference>
<feature type="domain" description="Mannitol dehydrogenase N-terminal" evidence="4">
    <location>
        <begin position="3"/>
        <end position="190"/>
    </location>
</feature>
<dbReference type="SUPFAM" id="SSF51735">
    <property type="entry name" value="NAD(P)-binding Rossmann-fold domains"/>
    <property type="match status" value="1"/>
</dbReference>
<dbReference type="PANTHER" id="PTHR30524">
    <property type="entry name" value="MANNITOL-1-PHOSPHATE 5-DEHYDROGENASE"/>
    <property type="match status" value="1"/>
</dbReference>
<dbReference type="InterPro" id="IPR013328">
    <property type="entry name" value="6PGD_dom2"/>
</dbReference>
<dbReference type="AlphaFoldDB" id="A0AAP8IZW2"/>